<dbReference type="Pfam" id="PF00872">
    <property type="entry name" value="Transposase_mut"/>
    <property type="match status" value="1"/>
</dbReference>
<gene>
    <name evidence="7" type="ORF">CROST_044290</name>
</gene>
<dbReference type="GO" id="GO:0004803">
    <property type="term" value="F:transposase activity"/>
    <property type="evidence" value="ECO:0007669"/>
    <property type="project" value="UniProtKB-UniRule"/>
</dbReference>
<evidence type="ECO:0000313" key="7">
    <source>
        <dbReference type="EMBL" id="URZ13663.1"/>
    </source>
</evidence>
<accession>A0A1S8L5W6</accession>
<sequence length="178" mass="20708">MNKLKLQTQEMEKTKKRIRSNYGEMTIDVPQDRENSFEPKVVQKHQKNISSIEKKIISMYSKGLSTRQISEQIEDIYGFEVSEGMVSNITNKLLPEIEAWQHRPLSTVYPVVFIDAVHFSVRENNIIRKLAAYIILRINNEGRKEALSINIGENESNKYWLSTLNELKNRGVQDILIL</sequence>
<keyword evidence="4 6" id="KW-0238">DNA-binding</keyword>
<evidence type="ECO:0000256" key="3">
    <source>
        <dbReference type="ARBA" id="ARBA00022578"/>
    </source>
</evidence>
<keyword evidence="5 6" id="KW-0233">DNA recombination</keyword>
<evidence type="ECO:0000256" key="6">
    <source>
        <dbReference type="RuleBase" id="RU365089"/>
    </source>
</evidence>
<evidence type="ECO:0000313" key="8">
    <source>
        <dbReference type="Proteomes" id="UP000190951"/>
    </source>
</evidence>
<dbReference type="Proteomes" id="UP000190951">
    <property type="component" value="Chromosome"/>
</dbReference>
<name>A0A1S8L5W6_9CLOT</name>
<protein>
    <recommendedName>
        <fullName evidence="6">Mutator family transposase</fullName>
    </recommendedName>
</protein>
<organism evidence="7 8">
    <name type="scientific">Clostridium felsineum</name>
    <dbReference type="NCBI Taxonomy" id="36839"/>
    <lineage>
        <taxon>Bacteria</taxon>
        <taxon>Bacillati</taxon>
        <taxon>Bacillota</taxon>
        <taxon>Clostridia</taxon>
        <taxon>Eubacteriales</taxon>
        <taxon>Clostridiaceae</taxon>
        <taxon>Clostridium</taxon>
    </lineage>
</organism>
<dbReference type="GO" id="GO:0006313">
    <property type="term" value="P:DNA transposition"/>
    <property type="evidence" value="ECO:0007669"/>
    <property type="project" value="UniProtKB-UniRule"/>
</dbReference>
<comment type="function">
    <text evidence="1 6">Required for the transposition of the insertion element.</text>
</comment>
<keyword evidence="3 6" id="KW-0815">Transposition</keyword>
<dbReference type="PANTHER" id="PTHR33217:SF8">
    <property type="entry name" value="MUTATOR FAMILY TRANSPOSASE"/>
    <property type="match status" value="1"/>
</dbReference>
<evidence type="ECO:0000256" key="4">
    <source>
        <dbReference type="ARBA" id="ARBA00023125"/>
    </source>
</evidence>
<dbReference type="GO" id="GO:0003677">
    <property type="term" value="F:DNA binding"/>
    <property type="evidence" value="ECO:0007669"/>
    <property type="project" value="UniProtKB-UniRule"/>
</dbReference>
<proteinExistence type="inferred from homology"/>
<dbReference type="InterPro" id="IPR001207">
    <property type="entry name" value="Transposase_mutator"/>
</dbReference>
<dbReference type="KEGG" id="crw:CROST_044290"/>
<dbReference type="PANTHER" id="PTHR33217">
    <property type="entry name" value="TRANSPOSASE FOR INSERTION SEQUENCE ELEMENT IS1081"/>
    <property type="match status" value="1"/>
</dbReference>
<reference evidence="7 8" key="1">
    <citation type="submission" date="2022-04" db="EMBL/GenBank/DDBJ databases">
        <title>Genome sequence of C. roseum typestrain.</title>
        <authorList>
            <person name="Poehlein A."/>
            <person name="Schoch T."/>
            <person name="Duerre P."/>
            <person name="Daniel R."/>
        </authorList>
    </citation>
    <scope>NUCLEOTIDE SEQUENCE [LARGE SCALE GENOMIC DNA]</scope>
    <source>
        <strain evidence="7 8">DSM 7320</strain>
    </source>
</reference>
<keyword evidence="6" id="KW-0814">Transposable element</keyword>
<comment type="similarity">
    <text evidence="2 6">Belongs to the transposase mutator family.</text>
</comment>
<keyword evidence="8" id="KW-1185">Reference proteome</keyword>
<dbReference type="AlphaFoldDB" id="A0A1S8L5W6"/>
<evidence type="ECO:0000256" key="1">
    <source>
        <dbReference type="ARBA" id="ARBA00002190"/>
    </source>
</evidence>
<evidence type="ECO:0000256" key="5">
    <source>
        <dbReference type="ARBA" id="ARBA00023172"/>
    </source>
</evidence>
<dbReference type="STRING" id="84029.CROST_21220"/>
<dbReference type="EMBL" id="CP096983">
    <property type="protein sequence ID" value="URZ13663.1"/>
    <property type="molecule type" value="Genomic_DNA"/>
</dbReference>
<evidence type="ECO:0000256" key="2">
    <source>
        <dbReference type="ARBA" id="ARBA00010961"/>
    </source>
</evidence>